<evidence type="ECO:0000313" key="2">
    <source>
        <dbReference type="EMBL" id="KAI9550580.1"/>
    </source>
</evidence>
<name>A0AAD5KVW7_9CRUS</name>
<dbReference type="Proteomes" id="UP000820818">
    <property type="component" value="Unassembled WGS sequence"/>
</dbReference>
<feature type="region of interest" description="Disordered" evidence="1">
    <location>
        <begin position="90"/>
        <end position="150"/>
    </location>
</feature>
<evidence type="ECO:0000313" key="3">
    <source>
        <dbReference type="Proteomes" id="UP000820818"/>
    </source>
</evidence>
<gene>
    <name evidence="2" type="ORF">GHT06_006524</name>
</gene>
<evidence type="ECO:0000256" key="1">
    <source>
        <dbReference type="SAM" id="MobiDB-lite"/>
    </source>
</evidence>
<accession>A0AAD5KVW7</accession>
<proteinExistence type="predicted"/>
<dbReference type="EMBL" id="WJBH02000122">
    <property type="protein sequence ID" value="KAI9550580.1"/>
    <property type="molecule type" value="Genomic_DNA"/>
</dbReference>
<protein>
    <submittedName>
        <fullName evidence="2">Uncharacterized protein</fullName>
    </submittedName>
</protein>
<comment type="caution">
    <text evidence="2">The sequence shown here is derived from an EMBL/GenBank/DDBJ whole genome shotgun (WGS) entry which is preliminary data.</text>
</comment>
<organism evidence="2 3">
    <name type="scientific">Daphnia sinensis</name>
    <dbReference type="NCBI Taxonomy" id="1820382"/>
    <lineage>
        <taxon>Eukaryota</taxon>
        <taxon>Metazoa</taxon>
        <taxon>Ecdysozoa</taxon>
        <taxon>Arthropoda</taxon>
        <taxon>Crustacea</taxon>
        <taxon>Branchiopoda</taxon>
        <taxon>Diplostraca</taxon>
        <taxon>Cladocera</taxon>
        <taxon>Anomopoda</taxon>
        <taxon>Daphniidae</taxon>
        <taxon>Daphnia</taxon>
        <taxon>Daphnia similis group</taxon>
    </lineage>
</organism>
<reference evidence="2" key="1">
    <citation type="submission" date="2022-05" db="EMBL/GenBank/DDBJ databases">
        <title>A multi-omics perspective on studying reproductive biology in Daphnia sinensis.</title>
        <authorList>
            <person name="Jia J."/>
        </authorList>
    </citation>
    <scope>NUCLEOTIDE SEQUENCE</scope>
    <source>
        <strain evidence="2">WSL</strain>
    </source>
</reference>
<dbReference type="AlphaFoldDB" id="A0AAD5KVW7"/>
<sequence>MIAWGLLKNGQHPNEKFVTHHGLDKPLTLEDCDTDWTKCQEELKEYITSNDPLVKTQQTQLCLFSKSVPTQNWATLTSVRQKVSYIKTTRPTTTTTRATTTTRPTTTTTRATTMTTKATTTTRPTSTTTSKPIITPKFETPKTTTTSTTTTTIRTTTTAATTIQSTSKTSEEIIQINQNPTE</sequence>
<keyword evidence="3" id="KW-1185">Reference proteome</keyword>